<gene>
    <name evidence="1" type="ORF">CW740_01075</name>
</gene>
<dbReference type="EMBL" id="CP025120">
    <property type="protein sequence ID" value="AUD77902.1"/>
    <property type="molecule type" value="Genomic_DNA"/>
</dbReference>
<dbReference type="InterPro" id="IPR013766">
    <property type="entry name" value="Thioredoxin_domain"/>
</dbReference>
<dbReference type="KEGG" id="kpd:CW740_01075"/>
<organism evidence="1 2">
    <name type="scientific">Kangiella profundi</name>
    <dbReference type="NCBI Taxonomy" id="1561924"/>
    <lineage>
        <taxon>Bacteria</taxon>
        <taxon>Pseudomonadati</taxon>
        <taxon>Pseudomonadota</taxon>
        <taxon>Gammaproteobacteria</taxon>
        <taxon>Kangiellales</taxon>
        <taxon>Kangiellaceae</taxon>
        <taxon>Kangiella</taxon>
    </lineage>
</organism>
<dbReference type="Pfam" id="PF08534">
    <property type="entry name" value="Redoxin"/>
    <property type="match status" value="1"/>
</dbReference>
<dbReference type="SUPFAM" id="SSF52833">
    <property type="entry name" value="Thioredoxin-like"/>
    <property type="match status" value="1"/>
</dbReference>
<sequence>MRTPLKQLLSSLLLLAVSSLGSSIATAGDSEHNNLLDQLNLEQYHGKVVYVDFWASWCGPCRQSFPVMNELQEAYGEDNFVIIAINEDSEPGAAAQFLQQYPANFTIFYDQNGELAKYFKVDAMPTSYLLDQTGAAKYRHRGFRQKDVAKLEQQIESLLSDHSQNAGTSSTSNSGDTE</sequence>
<reference evidence="1 2" key="1">
    <citation type="submission" date="2017-12" db="EMBL/GenBank/DDBJ databases">
        <title>Kangiella profundi FT102 completed genome.</title>
        <authorList>
            <person name="Xu J."/>
            <person name="Wang J."/>
            <person name="Lu Y."/>
        </authorList>
    </citation>
    <scope>NUCLEOTIDE SEQUENCE [LARGE SCALE GENOMIC DNA]</scope>
    <source>
        <strain evidence="1 2">FT102</strain>
    </source>
</reference>
<dbReference type="Gene3D" id="3.40.30.10">
    <property type="entry name" value="Glutaredoxin"/>
    <property type="match status" value="1"/>
</dbReference>
<dbReference type="InterPro" id="IPR050553">
    <property type="entry name" value="Thioredoxin_ResA/DsbE_sf"/>
</dbReference>
<accession>A0A2K9AJU6</accession>
<dbReference type="GO" id="GO:0016491">
    <property type="term" value="F:oxidoreductase activity"/>
    <property type="evidence" value="ECO:0007669"/>
    <property type="project" value="InterPro"/>
</dbReference>
<protein>
    <submittedName>
        <fullName evidence="1">TlpA family protein disulfide reductase</fullName>
    </submittedName>
</protein>
<dbReference type="AlphaFoldDB" id="A0A2K9AJU6"/>
<dbReference type="InterPro" id="IPR013740">
    <property type="entry name" value="Redoxin"/>
</dbReference>
<name>A0A2K9AJU6_9GAMM</name>
<dbReference type="InterPro" id="IPR036249">
    <property type="entry name" value="Thioredoxin-like_sf"/>
</dbReference>
<dbReference type="PROSITE" id="PS51352">
    <property type="entry name" value="THIOREDOXIN_2"/>
    <property type="match status" value="1"/>
</dbReference>
<keyword evidence="2" id="KW-1185">Reference proteome</keyword>
<evidence type="ECO:0000313" key="2">
    <source>
        <dbReference type="Proteomes" id="UP000232693"/>
    </source>
</evidence>
<dbReference type="RefSeq" id="WP_106645819.1">
    <property type="nucleotide sequence ID" value="NZ_BMGO01000001.1"/>
</dbReference>
<dbReference type="CDD" id="cd02966">
    <property type="entry name" value="TlpA_like_family"/>
    <property type="match status" value="1"/>
</dbReference>
<dbReference type="PANTHER" id="PTHR42852">
    <property type="entry name" value="THIOL:DISULFIDE INTERCHANGE PROTEIN DSBE"/>
    <property type="match status" value="1"/>
</dbReference>
<dbReference type="PANTHER" id="PTHR42852:SF18">
    <property type="entry name" value="CHROMOSOME UNDETERMINED SCAFFOLD_47, WHOLE GENOME SHOTGUN SEQUENCE"/>
    <property type="match status" value="1"/>
</dbReference>
<dbReference type="OrthoDB" id="9799347at2"/>
<dbReference type="Proteomes" id="UP000232693">
    <property type="component" value="Chromosome"/>
</dbReference>
<evidence type="ECO:0000313" key="1">
    <source>
        <dbReference type="EMBL" id="AUD77902.1"/>
    </source>
</evidence>
<proteinExistence type="predicted"/>